<dbReference type="Gene3D" id="3.40.50.720">
    <property type="entry name" value="NAD(P)-binding Rossmann-like Domain"/>
    <property type="match status" value="1"/>
</dbReference>
<dbReference type="EMBL" id="MU855896">
    <property type="protein sequence ID" value="KAK3898683.1"/>
    <property type="molecule type" value="Genomic_DNA"/>
</dbReference>
<sequence>MTGIALLGAGIFAREEHLPAIEATPALTLKAIYSRSQQSAEALAAASKDPSSVAIYFDSPAVPGKSLDDLLQRADIAAVDIALPILHQPGVVEKAIRAGKHVLSEKPVAGDIAAAQKLIAWYEGLPAEGRPLWGVAENFRYMPTLREAVKRAGEIGGRVTTFRLQMNAFVRSDSKYFNTAWRKTPEYQGGFLLDGGVHFIAGLRFLLAAAGQEITQLAGFSALLDDRLIPVDTIHAVALTQDGRSGTIGISFATEFKSGLEIEIVTTNGAVTWSPTSVKSKTKKAEGSEGEDVEETEFPYNSGVTAEVGAFALAIEAGKVEAIQTPGEALKDLEILQRLLESGAGGAAVQKIGL</sequence>
<evidence type="ECO:0000256" key="1">
    <source>
        <dbReference type="SAM" id="MobiDB-lite"/>
    </source>
</evidence>
<dbReference type="InterPro" id="IPR004104">
    <property type="entry name" value="Gfo/Idh/MocA-like_OxRdtase_C"/>
</dbReference>
<evidence type="ECO:0000259" key="2">
    <source>
        <dbReference type="Pfam" id="PF01408"/>
    </source>
</evidence>
<dbReference type="Gene3D" id="3.30.360.10">
    <property type="entry name" value="Dihydrodipicolinate Reductase, domain 2"/>
    <property type="match status" value="1"/>
</dbReference>
<dbReference type="PANTHER" id="PTHR42840">
    <property type="entry name" value="NAD(P)-BINDING ROSSMANN-FOLD SUPERFAMILY PROTEIN-RELATED"/>
    <property type="match status" value="1"/>
</dbReference>
<dbReference type="InterPro" id="IPR036291">
    <property type="entry name" value="NAD(P)-bd_dom_sf"/>
</dbReference>
<evidence type="ECO:0000313" key="5">
    <source>
        <dbReference type="Proteomes" id="UP001303889"/>
    </source>
</evidence>
<dbReference type="AlphaFoldDB" id="A0AAN6RQF7"/>
<dbReference type="PANTHER" id="PTHR42840:SF5">
    <property type="entry name" value="NAD(P)-BINDING ROSSMANN-FOLD SUPERFAMILY PROTEIN"/>
    <property type="match status" value="1"/>
</dbReference>
<comment type="caution">
    <text evidence="4">The sequence shown here is derived from an EMBL/GenBank/DDBJ whole genome shotgun (WGS) entry which is preliminary data.</text>
</comment>
<dbReference type="GO" id="GO:0005737">
    <property type="term" value="C:cytoplasm"/>
    <property type="evidence" value="ECO:0007669"/>
    <property type="project" value="TreeGrafter"/>
</dbReference>
<keyword evidence="5" id="KW-1185">Reference proteome</keyword>
<protein>
    <submittedName>
        <fullName evidence="4">Oxidoreductase-like protein</fullName>
    </submittedName>
</protein>
<dbReference type="InterPro" id="IPR000683">
    <property type="entry name" value="Gfo/Idh/MocA-like_OxRdtase_N"/>
</dbReference>
<dbReference type="Pfam" id="PF02894">
    <property type="entry name" value="GFO_IDH_MocA_C"/>
    <property type="match status" value="1"/>
</dbReference>
<dbReference type="SUPFAM" id="SSF51735">
    <property type="entry name" value="NAD(P)-binding Rossmann-fold domains"/>
    <property type="match status" value="1"/>
</dbReference>
<organism evidence="4 5">
    <name type="scientific">Staphylotrichum tortipilum</name>
    <dbReference type="NCBI Taxonomy" id="2831512"/>
    <lineage>
        <taxon>Eukaryota</taxon>
        <taxon>Fungi</taxon>
        <taxon>Dikarya</taxon>
        <taxon>Ascomycota</taxon>
        <taxon>Pezizomycotina</taxon>
        <taxon>Sordariomycetes</taxon>
        <taxon>Sordariomycetidae</taxon>
        <taxon>Sordariales</taxon>
        <taxon>Chaetomiaceae</taxon>
        <taxon>Staphylotrichum</taxon>
    </lineage>
</organism>
<feature type="domain" description="Gfo/Idh/MocA-like oxidoreductase N-terminal" evidence="2">
    <location>
        <begin position="4"/>
        <end position="120"/>
    </location>
</feature>
<accession>A0AAN6RQF7</accession>
<evidence type="ECO:0000259" key="3">
    <source>
        <dbReference type="Pfam" id="PF02894"/>
    </source>
</evidence>
<feature type="region of interest" description="Disordered" evidence="1">
    <location>
        <begin position="276"/>
        <end position="295"/>
    </location>
</feature>
<dbReference type="GO" id="GO:0016491">
    <property type="term" value="F:oxidoreductase activity"/>
    <property type="evidence" value="ECO:0007669"/>
    <property type="project" value="TreeGrafter"/>
</dbReference>
<dbReference type="SUPFAM" id="SSF55347">
    <property type="entry name" value="Glyceraldehyde-3-phosphate dehydrogenase-like, C-terminal domain"/>
    <property type="match status" value="1"/>
</dbReference>
<dbReference type="GO" id="GO:0000166">
    <property type="term" value="F:nucleotide binding"/>
    <property type="evidence" value="ECO:0007669"/>
    <property type="project" value="InterPro"/>
</dbReference>
<proteinExistence type="predicted"/>
<dbReference type="Pfam" id="PF01408">
    <property type="entry name" value="GFO_IDH_MocA"/>
    <property type="match status" value="1"/>
</dbReference>
<reference evidence="4" key="1">
    <citation type="journal article" date="2023" name="Mol. Phylogenet. Evol.">
        <title>Genome-scale phylogeny and comparative genomics of the fungal order Sordariales.</title>
        <authorList>
            <person name="Hensen N."/>
            <person name="Bonometti L."/>
            <person name="Westerberg I."/>
            <person name="Brannstrom I.O."/>
            <person name="Guillou S."/>
            <person name="Cros-Aarteil S."/>
            <person name="Calhoun S."/>
            <person name="Haridas S."/>
            <person name="Kuo A."/>
            <person name="Mondo S."/>
            <person name="Pangilinan J."/>
            <person name="Riley R."/>
            <person name="LaButti K."/>
            <person name="Andreopoulos B."/>
            <person name="Lipzen A."/>
            <person name="Chen C."/>
            <person name="Yan M."/>
            <person name="Daum C."/>
            <person name="Ng V."/>
            <person name="Clum A."/>
            <person name="Steindorff A."/>
            <person name="Ohm R.A."/>
            <person name="Martin F."/>
            <person name="Silar P."/>
            <person name="Natvig D.O."/>
            <person name="Lalanne C."/>
            <person name="Gautier V."/>
            <person name="Ament-Velasquez S.L."/>
            <person name="Kruys A."/>
            <person name="Hutchinson M.I."/>
            <person name="Powell A.J."/>
            <person name="Barry K."/>
            <person name="Miller A.N."/>
            <person name="Grigoriev I.V."/>
            <person name="Debuchy R."/>
            <person name="Gladieux P."/>
            <person name="Hiltunen Thoren M."/>
            <person name="Johannesson H."/>
        </authorList>
    </citation>
    <scope>NUCLEOTIDE SEQUENCE</scope>
    <source>
        <strain evidence="4">CBS 103.79</strain>
    </source>
</reference>
<feature type="domain" description="Gfo/Idh/MocA-like oxidoreductase C-terminal" evidence="3">
    <location>
        <begin position="157"/>
        <end position="348"/>
    </location>
</feature>
<dbReference type="GO" id="GO:0006740">
    <property type="term" value="P:NADPH regeneration"/>
    <property type="evidence" value="ECO:0007669"/>
    <property type="project" value="TreeGrafter"/>
</dbReference>
<gene>
    <name evidence="4" type="ORF">C8A05DRAFT_47060</name>
</gene>
<name>A0AAN6RQF7_9PEZI</name>
<evidence type="ECO:0000313" key="4">
    <source>
        <dbReference type="EMBL" id="KAK3898683.1"/>
    </source>
</evidence>
<reference evidence="4" key="2">
    <citation type="submission" date="2023-05" db="EMBL/GenBank/DDBJ databases">
        <authorList>
            <consortium name="Lawrence Berkeley National Laboratory"/>
            <person name="Steindorff A."/>
            <person name="Hensen N."/>
            <person name="Bonometti L."/>
            <person name="Westerberg I."/>
            <person name="Brannstrom I.O."/>
            <person name="Guillou S."/>
            <person name="Cros-Aarteil S."/>
            <person name="Calhoun S."/>
            <person name="Haridas S."/>
            <person name="Kuo A."/>
            <person name="Mondo S."/>
            <person name="Pangilinan J."/>
            <person name="Riley R."/>
            <person name="Labutti K."/>
            <person name="Andreopoulos B."/>
            <person name="Lipzen A."/>
            <person name="Chen C."/>
            <person name="Yanf M."/>
            <person name="Daum C."/>
            <person name="Ng V."/>
            <person name="Clum A."/>
            <person name="Ohm R."/>
            <person name="Martin F."/>
            <person name="Silar P."/>
            <person name="Natvig D."/>
            <person name="Lalanne C."/>
            <person name="Gautier V."/>
            <person name="Ament-Velasquez S.L."/>
            <person name="Kruys A."/>
            <person name="Hutchinson M.I."/>
            <person name="Powell A.J."/>
            <person name="Barry K."/>
            <person name="Miller A.N."/>
            <person name="Grigoriev I.V."/>
            <person name="Debuchy R."/>
            <person name="Gladieux P."/>
            <person name="Thoren M.H."/>
            <person name="Johannesson H."/>
        </authorList>
    </citation>
    <scope>NUCLEOTIDE SEQUENCE</scope>
    <source>
        <strain evidence="4">CBS 103.79</strain>
    </source>
</reference>
<dbReference type="Proteomes" id="UP001303889">
    <property type="component" value="Unassembled WGS sequence"/>
</dbReference>